<accession>A0A6G0THD7</accession>
<dbReference type="Proteomes" id="UP000475862">
    <property type="component" value="Unassembled WGS sequence"/>
</dbReference>
<comment type="caution">
    <text evidence="1">The sequence shown here is derived from an EMBL/GenBank/DDBJ whole genome shotgun (WGS) entry which is preliminary data.</text>
</comment>
<protein>
    <submittedName>
        <fullName evidence="1">Uncharacterized protein</fullName>
    </submittedName>
</protein>
<reference evidence="1 2" key="1">
    <citation type="submission" date="2019-08" db="EMBL/GenBank/DDBJ databases">
        <title>The genome of the soybean aphid Biotype 1, its phylome, world population structure and adaptation to the North American continent.</title>
        <authorList>
            <person name="Giordano R."/>
            <person name="Donthu R.K."/>
            <person name="Hernandez A.G."/>
            <person name="Wright C.L."/>
            <person name="Zimin A.V."/>
        </authorList>
    </citation>
    <scope>NUCLEOTIDE SEQUENCE [LARGE SCALE GENOMIC DNA]</scope>
    <source>
        <tissue evidence="1">Whole aphids</tissue>
    </source>
</reference>
<sequence length="174" mass="19532">MPDAATIVHYTKLYYVAASFRVKDGSSHVCLSPGTQLPSDRIIGILFDARRCADNTEAWEEADAGVADHQGPEGTAGVPKYFDRLYFLQLHPFHITSFNCLNVARYTFNRGDLLLVTTKPKMLTKNQYQRPSTAAEVFYIRVLRTVTNVCVCETTARHIRVGIRHTPRTIGANN</sequence>
<dbReference type="AlphaFoldDB" id="A0A6G0THD7"/>
<dbReference type="EMBL" id="VYZN01000037">
    <property type="protein sequence ID" value="KAE9532986.1"/>
    <property type="molecule type" value="Genomic_DNA"/>
</dbReference>
<keyword evidence="2" id="KW-1185">Reference proteome</keyword>
<evidence type="ECO:0000313" key="2">
    <source>
        <dbReference type="Proteomes" id="UP000475862"/>
    </source>
</evidence>
<name>A0A6G0THD7_APHGL</name>
<gene>
    <name evidence="1" type="ORF">AGLY_009414</name>
</gene>
<organism evidence="1 2">
    <name type="scientific">Aphis glycines</name>
    <name type="common">Soybean aphid</name>
    <dbReference type="NCBI Taxonomy" id="307491"/>
    <lineage>
        <taxon>Eukaryota</taxon>
        <taxon>Metazoa</taxon>
        <taxon>Ecdysozoa</taxon>
        <taxon>Arthropoda</taxon>
        <taxon>Hexapoda</taxon>
        <taxon>Insecta</taxon>
        <taxon>Pterygota</taxon>
        <taxon>Neoptera</taxon>
        <taxon>Paraneoptera</taxon>
        <taxon>Hemiptera</taxon>
        <taxon>Sternorrhyncha</taxon>
        <taxon>Aphidomorpha</taxon>
        <taxon>Aphidoidea</taxon>
        <taxon>Aphididae</taxon>
        <taxon>Aphidini</taxon>
        <taxon>Aphis</taxon>
        <taxon>Aphis</taxon>
    </lineage>
</organism>
<proteinExistence type="predicted"/>
<evidence type="ECO:0000313" key="1">
    <source>
        <dbReference type="EMBL" id="KAE9532986.1"/>
    </source>
</evidence>